<reference evidence="1" key="1">
    <citation type="submission" date="2020-10" db="EMBL/GenBank/DDBJ databases">
        <authorList>
            <person name="Castelo-Branco R."/>
            <person name="Eusebio N."/>
            <person name="Adriana R."/>
            <person name="Vieira A."/>
            <person name="Brugerolle De Fraissinette N."/>
            <person name="Rezende De Castro R."/>
            <person name="Schneider M.P."/>
            <person name="Vasconcelos V."/>
            <person name="Leao P.N."/>
        </authorList>
    </citation>
    <scope>NUCLEOTIDE SEQUENCE</scope>
    <source>
        <strain evidence="1">LEGE 11480</strain>
    </source>
</reference>
<gene>
    <name evidence="1" type="ORF">IQ266_26820</name>
</gene>
<dbReference type="RefSeq" id="WP_264328159.1">
    <property type="nucleotide sequence ID" value="NZ_JADEXQ010000182.1"/>
</dbReference>
<keyword evidence="2" id="KW-1185">Reference proteome</keyword>
<protein>
    <submittedName>
        <fullName evidence="1">Uncharacterized protein</fullName>
    </submittedName>
</protein>
<name>A0A928VVQ3_9CYAN</name>
<sequence length="62" mass="6652">MIPPNFPNLDEQAKNWLVCAVGCSCLHFALMQGNYQAATKRAIITAGIFSGAALIVQAKRST</sequence>
<dbReference type="EMBL" id="JADEXQ010000182">
    <property type="protein sequence ID" value="MBE9033352.1"/>
    <property type="molecule type" value="Genomic_DNA"/>
</dbReference>
<dbReference type="Proteomes" id="UP000625316">
    <property type="component" value="Unassembled WGS sequence"/>
</dbReference>
<proteinExistence type="predicted"/>
<dbReference type="AlphaFoldDB" id="A0A928VVQ3"/>
<organism evidence="1 2">
    <name type="scientific">Romeriopsis navalis LEGE 11480</name>
    <dbReference type="NCBI Taxonomy" id="2777977"/>
    <lineage>
        <taxon>Bacteria</taxon>
        <taxon>Bacillati</taxon>
        <taxon>Cyanobacteriota</taxon>
        <taxon>Cyanophyceae</taxon>
        <taxon>Leptolyngbyales</taxon>
        <taxon>Leptolyngbyaceae</taxon>
        <taxon>Romeriopsis</taxon>
        <taxon>Romeriopsis navalis</taxon>
    </lineage>
</organism>
<comment type="caution">
    <text evidence="1">The sequence shown here is derived from an EMBL/GenBank/DDBJ whole genome shotgun (WGS) entry which is preliminary data.</text>
</comment>
<evidence type="ECO:0000313" key="1">
    <source>
        <dbReference type="EMBL" id="MBE9033352.1"/>
    </source>
</evidence>
<evidence type="ECO:0000313" key="2">
    <source>
        <dbReference type="Proteomes" id="UP000625316"/>
    </source>
</evidence>
<accession>A0A928VVQ3</accession>